<reference evidence="1 2" key="3">
    <citation type="submission" date="2019-11" db="EMBL/GenBank/DDBJ databases">
        <title>A de novo genome assembly of a pear dwarfing rootstock.</title>
        <authorList>
            <person name="Wang F."/>
            <person name="Wang J."/>
            <person name="Li S."/>
            <person name="Zhang Y."/>
            <person name="Fang M."/>
            <person name="Ma L."/>
            <person name="Zhao Y."/>
            <person name="Jiang S."/>
        </authorList>
    </citation>
    <scope>NUCLEOTIDE SEQUENCE [LARGE SCALE GENOMIC DNA]</scope>
    <source>
        <strain evidence="1">S2</strain>
        <tissue evidence="1">Leaf</tissue>
    </source>
</reference>
<evidence type="ECO:0000313" key="2">
    <source>
        <dbReference type="Proteomes" id="UP000327157"/>
    </source>
</evidence>
<dbReference type="GO" id="GO:0004177">
    <property type="term" value="F:aminopeptidase activity"/>
    <property type="evidence" value="ECO:0007669"/>
    <property type="project" value="UniProtKB-KW"/>
</dbReference>
<dbReference type="InterPro" id="IPR050422">
    <property type="entry name" value="X-Pro_aminopeptidase_P"/>
</dbReference>
<evidence type="ECO:0000313" key="1">
    <source>
        <dbReference type="EMBL" id="KAB2597553.1"/>
    </source>
</evidence>
<dbReference type="PANTHER" id="PTHR43763:SF6">
    <property type="entry name" value="XAA-PRO AMINOPEPTIDASE 1"/>
    <property type="match status" value="1"/>
</dbReference>
<keyword evidence="1" id="KW-0645">Protease</keyword>
<dbReference type="PANTHER" id="PTHR43763">
    <property type="entry name" value="XAA-PRO AMINOPEPTIDASE 1"/>
    <property type="match status" value="1"/>
</dbReference>
<dbReference type="Proteomes" id="UP000327157">
    <property type="component" value="Chromosome 1"/>
</dbReference>
<proteinExistence type="predicted"/>
<keyword evidence="1" id="KW-0031">Aminopeptidase</keyword>
<reference evidence="2" key="2">
    <citation type="submission" date="2019-10" db="EMBL/GenBank/DDBJ databases">
        <title>A de novo genome assembly of a pear dwarfing rootstock.</title>
        <authorList>
            <person name="Wang F."/>
            <person name="Wang J."/>
            <person name="Li S."/>
            <person name="Zhang Y."/>
            <person name="Fang M."/>
            <person name="Ma L."/>
            <person name="Zhao Y."/>
            <person name="Jiang S."/>
        </authorList>
    </citation>
    <scope>NUCLEOTIDE SEQUENCE [LARGE SCALE GENOMIC DNA]</scope>
</reference>
<dbReference type="AlphaFoldDB" id="A0A5N5F478"/>
<keyword evidence="2" id="KW-1185">Reference proteome</keyword>
<sequence>MDVSSLNAVIVNTFNSAYERYYESLESKRKSKSDNSNGWSGAATGVYRVSPVSLAKAVENDPELEDMQSCHLRDATGLVQFWVWMEEKINENLKLTEVEVA</sequence>
<dbReference type="OrthoDB" id="9995434at2759"/>
<comment type="caution">
    <text evidence="1">The sequence shown here is derived from an EMBL/GenBank/DDBJ whole genome shotgun (WGS) entry which is preliminary data.</text>
</comment>
<gene>
    <name evidence="1" type="ORF">D8674_000473</name>
</gene>
<protein>
    <submittedName>
        <fullName evidence="1">Xaa-Pro aminopeptidase P</fullName>
    </submittedName>
</protein>
<name>A0A5N5F478_9ROSA</name>
<dbReference type="EMBL" id="SMOL01000768">
    <property type="protein sequence ID" value="KAB2597553.1"/>
    <property type="molecule type" value="Genomic_DNA"/>
</dbReference>
<keyword evidence="1" id="KW-0378">Hydrolase</keyword>
<organism evidence="1 2">
    <name type="scientific">Pyrus ussuriensis x Pyrus communis</name>
    <dbReference type="NCBI Taxonomy" id="2448454"/>
    <lineage>
        <taxon>Eukaryota</taxon>
        <taxon>Viridiplantae</taxon>
        <taxon>Streptophyta</taxon>
        <taxon>Embryophyta</taxon>
        <taxon>Tracheophyta</taxon>
        <taxon>Spermatophyta</taxon>
        <taxon>Magnoliopsida</taxon>
        <taxon>eudicotyledons</taxon>
        <taxon>Gunneridae</taxon>
        <taxon>Pentapetalae</taxon>
        <taxon>rosids</taxon>
        <taxon>fabids</taxon>
        <taxon>Rosales</taxon>
        <taxon>Rosaceae</taxon>
        <taxon>Amygdaloideae</taxon>
        <taxon>Maleae</taxon>
        <taxon>Pyrus</taxon>
    </lineage>
</organism>
<accession>A0A5N5F478</accession>
<reference evidence="1 2" key="1">
    <citation type="submission" date="2019-09" db="EMBL/GenBank/DDBJ databases">
        <authorList>
            <person name="Ou C."/>
        </authorList>
    </citation>
    <scope>NUCLEOTIDE SEQUENCE [LARGE SCALE GENOMIC DNA]</scope>
    <source>
        <strain evidence="1">S2</strain>
        <tissue evidence="1">Leaf</tissue>
    </source>
</reference>